<protein>
    <submittedName>
        <fullName evidence="1">Unannotated protein</fullName>
    </submittedName>
</protein>
<evidence type="ECO:0000313" key="1">
    <source>
        <dbReference type="EMBL" id="CAB4545082.1"/>
    </source>
</evidence>
<reference evidence="1" key="1">
    <citation type="submission" date="2020-05" db="EMBL/GenBank/DDBJ databases">
        <authorList>
            <person name="Chiriac C."/>
            <person name="Salcher M."/>
            <person name="Ghai R."/>
            <person name="Kavagutti S V."/>
        </authorList>
    </citation>
    <scope>NUCLEOTIDE SEQUENCE</scope>
</reference>
<dbReference type="EMBL" id="CAEZSV010000004">
    <property type="protein sequence ID" value="CAB4545082.1"/>
    <property type="molecule type" value="Genomic_DNA"/>
</dbReference>
<gene>
    <name evidence="1" type="ORF">UFOPK1506_00057</name>
</gene>
<name>A0A6J6C122_9ZZZZ</name>
<dbReference type="AlphaFoldDB" id="A0A6J6C122"/>
<proteinExistence type="predicted"/>
<organism evidence="1">
    <name type="scientific">freshwater metagenome</name>
    <dbReference type="NCBI Taxonomy" id="449393"/>
    <lineage>
        <taxon>unclassified sequences</taxon>
        <taxon>metagenomes</taxon>
        <taxon>ecological metagenomes</taxon>
    </lineage>
</organism>
<sequence>MFPIFPYSAVKGLSHKYNLLIPRLMGGGKSFIYKDREIVIGVTGVDSGEKVYFRRSEGLFHYYMIVDKPVDNVEK</sequence>
<accession>A0A6J6C122</accession>